<dbReference type="GO" id="GO:0003700">
    <property type="term" value="F:DNA-binding transcription factor activity"/>
    <property type="evidence" value="ECO:0007669"/>
    <property type="project" value="InterPro"/>
</dbReference>
<dbReference type="InterPro" id="IPR036390">
    <property type="entry name" value="WH_DNA-bd_sf"/>
</dbReference>
<dbReference type="InterPro" id="IPR000835">
    <property type="entry name" value="HTH_MarR-typ"/>
</dbReference>
<feature type="domain" description="HTH marR-type" evidence="4">
    <location>
        <begin position="1"/>
        <end position="137"/>
    </location>
</feature>
<evidence type="ECO:0000313" key="6">
    <source>
        <dbReference type="Proteomes" id="UP001156102"/>
    </source>
</evidence>
<dbReference type="PROSITE" id="PS50995">
    <property type="entry name" value="HTH_MARR_2"/>
    <property type="match status" value="1"/>
</dbReference>
<dbReference type="SUPFAM" id="SSF46785">
    <property type="entry name" value="Winged helix' DNA-binding domain"/>
    <property type="match status" value="1"/>
</dbReference>
<dbReference type="PANTHER" id="PTHR42756">
    <property type="entry name" value="TRANSCRIPTIONAL REGULATOR, MARR"/>
    <property type="match status" value="1"/>
</dbReference>
<sequence>MERAAFIRESIDFLQSYMMKSLQKHAEEQGVTIPQARVIGEVFAHQAISIKQLSQNLRMTQSTVSDIVERLTAKGLLVKAPNPGDKRSVAISLSAELAGDINENISEISTRSLAGIMNLLKQDEQEIVEKGMQLLVTAAKRKMEEEGMEFYEFFHVLYFQGDNKSEMKSSGEDTR</sequence>
<dbReference type="SMART" id="SM00347">
    <property type="entry name" value="HTH_MARR"/>
    <property type="match status" value="1"/>
</dbReference>
<keyword evidence="1" id="KW-0805">Transcription regulation</keyword>
<evidence type="ECO:0000313" key="5">
    <source>
        <dbReference type="EMBL" id="MCP8969923.1"/>
    </source>
</evidence>
<dbReference type="AlphaFoldDB" id="A0AA41XBN5"/>
<dbReference type="InterPro" id="IPR036388">
    <property type="entry name" value="WH-like_DNA-bd_sf"/>
</dbReference>
<accession>A0AA41XBN5</accession>
<keyword evidence="2" id="KW-0238">DNA-binding</keyword>
<comment type="caution">
    <text evidence="5">The sequence shown here is derived from an EMBL/GenBank/DDBJ whole genome shotgun (WGS) entry which is preliminary data.</text>
</comment>
<name>A0AA41XBN5_9BACI</name>
<evidence type="ECO:0000256" key="2">
    <source>
        <dbReference type="ARBA" id="ARBA00023125"/>
    </source>
</evidence>
<gene>
    <name evidence="5" type="ORF">NK662_15455</name>
</gene>
<reference evidence="5" key="1">
    <citation type="submission" date="2022-07" db="EMBL/GenBank/DDBJ databases">
        <authorList>
            <person name="Li W.-J."/>
            <person name="Deng Q.-Q."/>
        </authorList>
    </citation>
    <scope>NUCLEOTIDE SEQUENCE</scope>
    <source>
        <strain evidence="5">SYSU M60031</strain>
    </source>
</reference>
<dbReference type="Gene3D" id="1.10.10.10">
    <property type="entry name" value="Winged helix-like DNA-binding domain superfamily/Winged helix DNA-binding domain"/>
    <property type="match status" value="1"/>
</dbReference>
<dbReference type="GO" id="GO:0003677">
    <property type="term" value="F:DNA binding"/>
    <property type="evidence" value="ECO:0007669"/>
    <property type="project" value="UniProtKB-KW"/>
</dbReference>
<dbReference type="EMBL" id="JANCLT010000008">
    <property type="protein sequence ID" value="MCP8969923.1"/>
    <property type="molecule type" value="Genomic_DNA"/>
</dbReference>
<evidence type="ECO:0000259" key="4">
    <source>
        <dbReference type="PROSITE" id="PS50995"/>
    </source>
</evidence>
<dbReference type="Proteomes" id="UP001156102">
    <property type="component" value="Unassembled WGS sequence"/>
</dbReference>
<dbReference type="RefSeq" id="WP_254759841.1">
    <property type="nucleotide sequence ID" value="NZ_JANCLT010000008.1"/>
</dbReference>
<dbReference type="Pfam" id="PF12802">
    <property type="entry name" value="MarR_2"/>
    <property type="match status" value="1"/>
</dbReference>
<keyword evidence="3" id="KW-0804">Transcription</keyword>
<protein>
    <submittedName>
        <fullName evidence="5">MarR family transcriptional regulator</fullName>
    </submittedName>
</protein>
<proteinExistence type="predicted"/>
<evidence type="ECO:0000256" key="1">
    <source>
        <dbReference type="ARBA" id="ARBA00023015"/>
    </source>
</evidence>
<organism evidence="5 6">
    <name type="scientific">Ectobacillus ponti</name>
    <dbReference type="NCBI Taxonomy" id="2961894"/>
    <lineage>
        <taxon>Bacteria</taxon>
        <taxon>Bacillati</taxon>
        <taxon>Bacillota</taxon>
        <taxon>Bacilli</taxon>
        <taxon>Bacillales</taxon>
        <taxon>Bacillaceae</taxon>
        <taxon>Ectobacillus</taxon>
    </lineage>
</organism>
<dbReference type="PANTHER" id="PTHR42756:SF1">
    <property type="entry name" value="TRANSCRIPTIONAL REPRESSOR OF EMRAB OPERON"/>
    <property type="match status" value="1"/>
</dbReference>
<evidence type="ECO:0000256" key="3">
    <source>
        <dbReference type="ARBA" id="ARBA00023163"/>
    </source>
</evidence>
<keyword evidence="6" id="KW-1185">Reference proteome</keyword>